<evidence type="ECO:0000313" key="2">
    <source>
        <dbReference type="EMBL" id="KAJ8568801.1"/>
    </source>
</evidence>
<feature type="compositionally biased region" description="Basic and acidic residues" evidence="1">
    <location>
        <begin position="132"/>
        <end position="161"/>
    </location>
</feature>
<protein>
    <submittedName>
        <fullName evidence="2">Uncharacterized protein</fullName>
    </submittedName>
</protein>
<keyword evidence="3" id="KW-1185">Reference proteome</keyword>
<evidence type="ECO:0000256" key="1">
    <source>
        <dbReference type="SAM" id="MobiDB-lite"/>
    </source>
</evidence>
<reference evidence="3" key="1">
    <citation type="journal article" date="2023" name="Proc. Natl. Acad. Sci. U.S.A.">
        <title>Genomic and structural basis for evolution of tropane alkaloid biosynthesis.</title>
        <authorList>
            <person name="Wanga Y.-J."/>
            <person name="Taina T."/>
            <person name="Yua J.-Y."/>
            <person name="Lia J."/>
            <person name="Xua B."/>
            <person name="Chenc J."/>
            <person name="D'Auriad J.C."/>
            <person name="Huanga J.-P."/>
            <person name="Huanga S.-X."/>
        </authorList>
    </citation>
    <scope>NUCLEOTIDE SEQUENCE [LARGE SCALE GENOMIC DNA]</scope>
    <source>
        <strain evidence="3">cv. KIB-2019</strain>
    </source>
</reference>
<accession>A0A9Q1RS68</accession>
<proteinExistence type="predicted"/>
<name>A0A9Q1RS68_9SOLA</name>
<organism evidence="2 3">
    <name type="scientific">Anisodus acutangulus</name>
    <dbReference type="NCBI Taxonomy" id="402998"/>
    <lineage>
        <taxon>Eukaryota</taxon>
        <taxon>Viridiplantae</taxon>
        <taxon>Streptophyta</taxon>
        <taxon>Embryophyta</taxon>
        <taxon>Tracheophyta</taxon>
        <taxon>Spermatophyta</taxon>
        <taxon>Magnoliopsida</taxon>
        <taxon>eudicotyledons</taxon>
        <taxon>Gunneridae</taxon>
        <taxon>Pentapetalae</taxon>
        <taxon>asterids</taxon>
        <taxon>lamiids</taxon>
        <taxon>Solanales</taxon>
        <taxon>Solanaceae</taxon>
        <taxon>Solanoideae</taxon>
        <taxon>Hyoscyameae</taxon>
        <taxon>Anisodus</taxon>
    </lineage>
</organism>
<dbReference type="Proteomes" id="UP001152561">
    <property type="component" value="Unassembled WGS sequence"/>
</dbReference>
<gene>
    <name evidence="2" type="ORF">K7X08_032432</name>
</gene>
<feature type="region of interest" description="Disordered" evidence="1">
    <location>
        <begin position="120"/>
        <end position="161"/>
    </location>
</feature>
<comment type="caution">
    <text evidence="2">The sequence shown here is derived from an EMBL/GenBank/DDBJ whole genome shotgun (WGS) entry which is preliminary data.</text>
</comment>
<dbReference type="AlphaFoldDB" id="A0A9Q1RS68"/>
<feature type="compositionally biased region" description="Acidic residues" evidence="1">
    <location>
        <begin position="35"/>
        <end position="45"/>
    </location>
</feature>
<dbReference type="EMBL" id="JAJAGQ010000003">
    <property type="protein sequence ID" value="KAJ8568801.1"/>
    <property type="molecule type" value="Genomic_DNA"/>
</dbReference>
<sequence length="161" mass="18109">MIHNDVEHAHAAKQSEKGKGVDEKSGPQDRIESVEGTDDLEEVAETSEQKLIDTAQSNKKKEDKIPSTEGNGDEQRMLPEHICIDDVEEVHKSVVPEKVENHEEVSEEDINNEKELDVLNNTDGVHKTRVSKKSDKQVDVHEEDGHNKEMEVMEDRSMGGC</sequence>
<feature type="compositionally biased region" description="Basic and acidic residues" evidence="1">
    <location>
        <begin position="1"/>
        <end position="33"/>
    </location>
</feature>
<feature type="region of interest" description="Disordered" evidence="1">
    <location>
        <begin position="1"/>
        <end position="77"/>
    </location>
</feature>
<evidence type="ECO:0000313" key="3">
    <source>
        <dbReference type="Proteomes" id="UP001152561"/>
    </source>
</evidence>